<keyword evidence="3" id="KW-1185">Reference proteome</keyword>
<dbReference type="Proteomes" id="UP000077202">
    <property type="component" value="Unassembled WGS sequence"/>
</dbReference>
<evidence type="ECO:0000256" key="1">
    <source>
        <dbReference type="SAM" id="MobiDB-lite"/>
    </source>
</evidence>
<feature type="region of interest" description="Disordered" evidence="1">
    <location>
        <begin position="42"/>
        <end position="77"/>
    </location>
</feature>
<dbReference type="AlphaFoldDB" id="A0A176VYL4"/>
<sequence length="429" mass="48275">MVSMALVVSLGLDCTHHRKIVIPAASGAGVVGLPSLSPSVALGRAAGSGSRSRSRRCFVDRKQKRASDSGDGSRSKFSSCACRRVRCSAELKTCTSVQVDDDNSEPESVFRPPLGWPFSGVPPRDLNLLGEKVSKVEVSEPPAPEEEGQQEISVSDVFEHNGRPGENLYRHWIATEFRAAVQSGSPPPRQKEEKQAERDNYYVNTGYAIRTLREELPNLFYRRLNFDIYRDDITFRDPMNTFSGIDNYKLIFWALRFHGRIFFRALWVDINRVWQPHDKVIMVRWTVRGIPRVPWEAQGHFEGTSEYKLDKEGKIYEHKVDNVIFNSPTRYHAPSVLDLVRVAAGHTNPTPSFCGKVLASSCVSYGSEDVLQLRFVENGEQISSSSLVHIERFQGLSRNVSMIRVFAQGDYGVPSKTVPAYLVALMYQK</sequence>
<proteinExistence type="predicted"/>
<feature type="compositionally biased region" description="Basic and acidic residues" evidence="1">
    <location>
        <begin position="57"/>
        <end position="74"/>
    </location>
</feature>
<comment type="caution">
    <text evidence="2">The sequence shown here is derived from an EMBL/GenBank/DDBJ whole genome shotgun (WGS) entry which is preliminary data.</text>
</comment>
<name>A0A176VYL4_MARPO</name>
<accession>A0A176VYL4</accession>
<dbReference type="PANTHER" id="PTHR31094:SF2">
    <property type="entry name" value="RIKEN CDNA 2310061I04 GENE"/>
    <property type="match status" value="1"/>
</dbReference>
<evidence type="ECO:0000313" key="3">
    <source>
        <dbReference type="Proteomes" id="UP000077202"/>
    </source>
</evidence>
<dbReference type="InterPro" id="IPR018790">
    <property type="entry name" value="DUF2358"/>
</dbReference>
<evidence type="ECO:0000313" key="2">
    <source>
        <dbReference type="EMBL" id="OAE25894.1"/>
    </source>
</evidence>
<gene>
    <name evidence="2" type="ORF">AXG93_2145s1940</name>
</gene>
<protein>
    <submittedName>
        <fullName evidence="2">Uncharacterized protein</fullName>
    </submittedName>
</protein>
<dbReference type="InterPro" id="IPR032710">
    <property type="entry name" value="NTF2-like_dom_sf"/>
</dbReference>
<dbReference type="Pfam" id="PF10184">
    <property type="entry name" value="DUF2358"/>
    <property type="match status" value="1"/>
</dbReference>
<reference evidence="2" key="1">
    <citation type="submission" date="2016-03" db="EMBL/GenBank/DDBJ databases">
        <title>Mechanisms controlling the formation of the plant cell surface in tip-growing cells are functionally conserved among land plants.</title>
        <authorList>
            <person name="Honkanen S."/>
            <person name="Jones V.A."/>
            <person name="Morieri G."/>
            <person name="Champion C."/>
            <person name="Hetherington A.J."/>
            <person name="Kelly S."/>
            <person name="Saint-Marcoux D."/>
            <person name="Proust H."/>
            <person name="Prescott H."/>
            <person name="Dolan L."/>
        </authorList>
    </citation>
    <scope>NUCLEOTIDE SEQUENCE [LARGE SCALE GENOMIC DNA]</scope>
    <source>
        <tissue evidence="2">Whole gametophyte</tissue>
    </source>
</reference>
<dbReference type="SUPFAM" id="SSF54427">
    <property type="entry name" value="NTF2-like"/>
    <property type="match status" value="1"/>
</dbReference>
<dbReference type="PANTHER" id="PTHR31094">
    <property type="entry name" value="RIKEN CDNA 2310061I04 GENE"/>
    <property type="match status" value="1"/>
</dbReference>
<dbReference type="EMBL" id="LVLJ01002289">
    <property type="protein sequence ID" value="OAE25894.1"/>
    <property type="molecule type" value="Genomic_DNA"/>
</dbReference>
<organism evidence="2 3">
    <name type="scientific">Marchantia polymorpha subsp. ruderalis</name>
    <dbReference type="NCBI Taxonomy" id="1480154"/>
    <lineage>
        <taxon>Eukaryota</taxon>
        <taxon>Viridiplantae</taxon>
        <taxon>Streptophyta</taxon>
        <taxon>Embryophyta</taxon>
        <taxon>Marchantiophyta</taxon>
        <taxon>Marchantiopsida</taxon>
        <taxon>Marchantiidae</taxon>
        <taxon>Marchantiales</taxon>
        <taxon>Marchantiaceae</taxon>
        <taxon>Marchantia</taxon>
    </lineage>
</organism>
<feature type="compositionally biased region" description="Low complexity" evidence="1">
    <location>
        <begin position="42"/>
        <end position="51"/>
    </location>
</feature>